<keyword evidence="3" id="KW-1185">Reference proteome</keyword>
<proteinExistence type="predicted"/>
<accession>A0A844FZQ5</accession>
<dbReference type="InterPro" id="IPR050325">
    <property type="entry name" value="Prot/Nucl_acid_deglycase"/>
</dbReference>
<evidence type="ECO:0000313" key="3">
    <source>
        <dbReference type="Proteomes" id="UP000435649"/>
    </source>
</evidence>
<comment type="caution">
    <text evidence="2">The sequence shown here is derived from an EMBL/GenBank/DDBJ whole genome shotgun (WGS) entry which is preliminary data.</text>
</comment>
<dbReference type="PANTHER" id="PTHR48094:SF12">
    <property type="entry name" value="PARKINSON DISEASE PROTEIN 7 HOMOLOG"/>
    <property type="match status" value="1"/>
</dbReference>
<dbReference type="Gene3D" id="3.40.50.880">
    <property type="match status" value="1"/>
</dbReference>
<dbReference type="EMBL" id="VUNS01000003">
    <property type="protein sequence ID" value="MST96393.1"/>
    <property type="molecule type" value="Genomic_DNA"/>
</dbReference>
<dbReference type="CDD" id="cd03135">
    <property type="entry name" value="GATase1_DJ-1"/>
    <property type="match status" value="1"/>
</dbReference>
<dbReference type="InterPro" id="IPR002818">
    <property type="entry name" value="DJ-1/PfpI"/>
</dbReference>
<dbReference type="AlphaFoldDB" id="A0A844FZQ5"/>
<dbReference type="NCBIfam" id="TIGR01383">
    <property type="entry name" value="not_thiJ"/>
    <property type="match status" value="1"/>
</dbReference>
<reference evidence="2 3" key="1">
    <citation type="submission" date="2019-08" db="EMBL/GenBank/DDBJ databases">
        <title>In-depth cultivation of the pig gut microbiome towards novel bacterial diversity and tailored functional studies.</title>
        <authorList>
            <person name="Wylensek D."/>
            <person name="Hitch T.C.A."/>
            <person name="Clavel T."/>
        </authorList>
    </citation>
    <scope>NUCLEOTIDE SEQUENCE [LARGE SCALE GENOMIC DNA]</scope>
    <source>
        <strain evidence="2 3">BBE-744-WT-12</strain>
    </source>
</reference>
<evidence type="ECO:0000313" key="2">
    <source>
        <dbReference type="EMBL" id="MST96393.1"/>
    </source>
</evidence>
<dbReference type="InterPro" id="IPR006287">
    <property type="entry name" value="DJ-1"/>
</dbReference>
<gene>
    <name evidence="2" type="ORF">FYJ85_04945</name>
</gene>
<dbReference type="Pfam" id="PF01965">
    <property type="entry name" value="DJ-1_PfpI"/>
    <property type="match status" value="1"/>
</dbReference>
<protein>
    <submittedName>
        <fullName evidence="2">DJ-1 family protein</fullName>
    </submittedName>
</protein>
<dbReference type="GO" id="GO:0005737">
    <property type="term" value="C:cytoplasm"/>
    <property type="evidence" value="ECO:0007669"/>
    <property type="project" value="TreeGrafter"/>
</dbReference>
<dbReference type="InterPro" id="IPR029062">
    <property type="entry name" value="Class_I_gatase-like"/>
</dbReference>
<name>A0A844FZQ5_9BACT</name>
<organism evidence="2 3">
    <name type="scientific">Victivallis lenta</name>
    <dbReference type="NCBI Taxonomy" id="2606640"/>
    <lineage>
        <taxon>Bacteria</taxon>
        <taxon>Pseudomonadati</taxon>
        <taxon>Lentisphaerota</taxon>
        <taxon>Lentisphaeria</taxon>
        <taxon>Victivallales</taxon>
        <taxon>Victivallaceae</taxon>
        <taxon>Victivallis</taxon>
    </lineage>
</organism>
<dbReference type="SUPFAM" id="SSF52317">
    <property type="entry name" value="Class I glutamine amidotransferase-like"/>
    <property type="match status" value="1"/>
</dbReference>
<dbReference type="Proteomes" id="UP000435649">
    <property type="component" value="Unassembled WGS sequence"/>
</dbReference>
<feature type="domain" description="DJ-1/PfpI" evidence="1">
    <location>
        <begin position="10"/>
        <end position="170"/>
    </location>
</feature>
<sequence>MINRQGGFVKKIAIILADGVEETEFIAVGDVLRRLGMEVTVAGLHRLEVKGAHDFGLKADRLLAECSPAGFDAVFLPGGMGGALAMYNSVAVVEFVREMERSGKIVSAICAAPIVLAKAGVLEGKKFTMYPGLGEYLPDGCVPGEGAAERDGRIVTGKGPGAVFAFAAALAGALGAETDELYRAMFVKL</sequence>
<evidence type="ECO:0000259" key="1">
    <source>
        <dbReference type="Pfam" id="PF01965"/>
    </source>
</evidence>
<dbReference type="PANTHER" id="PTHR48094">
    <property type="entry name" value="PROTEIN/NUCLEIC ACID DEGLYCASE DJ-1-RELATED"/>
    <property type="match status" value="1"/>
</dbReference>